<dbReference type="Gene3D" id="3.30.40.10">
    <property type="entry name" value="Zinc/RING finger domain, C3HC4 (zinc finger)"/>
    <property type="match status" value="1"/>
</dbReference>
<sequence>MIISQSFSKEYTISKKPVPEPLSITNKTYTNEPKIHHLPTFISNISSIIVPYEKLRVPPLEFQSNKADELIPITHPLPLLISMSTSTVSLCEKISVLPLQFEFSLKISTNLEESKDFLRHRDCDARSSYSFVSGMETPLTTTTMQSFEDGFELEPSIGYMCDRFLGEVDDFFKCPVCKQVVKKPKECSTCQNLICKYCSYSQVKCPYGCEDFILHRPSKFALLVYHRLKLRCAYYESGCDFVGRIKDMRDHELICLYEVIKCQSPICSATFIKKEKHQGDGVPLVCSDMCRAIVDFKETLDHSSREVILTDFSHYLVKMADIPEEEINKELVDVLAEKERKQEEAQLFLTRKNNLLSELESRRTKNHPGKWNIPAKKWTCCDNSDKYSIGCRE</sequence>
<dbReference type="AlphaFoldDB" id="A0AAU9JDS0"/>
<accession>A0AAU9JDS0</accession>
<name>A0AAU9JDS0_9CILI</name>
<dbReference type="EMBL" id="CAJZBQ010000036">
    <property type="protein sequence ID" value="CAG9324413.1"/>
    <property type="molecule type" value="Genomic_DNA"/>
</dbReference>
<keyword evidence="2" id="KW-1185">Reference proteome</keyword>
<dbReference type="Proteomes" id="UP001162131">
    <property type="component" value="Unassembled WGS sequence"/>
</dbReference>
<protein>
    <recommendedName>
        <fullName evidence="3">TRAF-type domain-containing protein</fullName>
    </recommendedName>
</protein>
<evidence type="ECO:0008006" key="3">
    <source>
        <dbReference type="Google" id="ProtNLM"/>
    </source>
</evidence>
<evidence type="ECO:0000313" key="1">
    <source>
        <dbReference type="EMBL" id="CAG9324413.1"/>
    </source>
</evidence>
<proteinExistence type="predicted"/>
<gene>
    <name evidence="1" type="ORF">BSTOLATCC_MIC36205</name>
</gene>
<dbReference type="SUPFAM" id="SSF49599">
    <property type="entry name" value="TRAF domain-like"/>
    <property type="match status" value="1"/>
</dbReference>
<organism evidence="1 2">
    <name type="scientific">Blepharisma stoltei</name>
    <dbReference type="NCBI Taxonomy" id="1481888"/>
    <lineage>
        <taxon>Eukaryota</taxon>
        <taxon>Sar</taxon>
        <taxon>Alveolata</taxon>
        <taxon>Ciliophora</taxon>
        <taxon>Postciliodesmatophora</taxon>
        <taxon>Heterotrichea</taxon>
        <taxon>Heterotrichida</taxon>
        <taxon>Blepharismidae</taxon>
        <taxon>Blepharisma</taxon>
    </lineage>
</organism>
<dbReference type="InterPro" id="IPR013083">
    <property type="entry name" value="Znf_RING/FYVE/PHD"/>
</dbReference>
<reference evidence="1" key="1">
    <citation type="submission" date="2021-09" db="EMBL/GenBank/DDBJ databases">
        <authorList>
            <consortium name="AG Swart"/>
            <person name="Singh M."/>
            <person name="Singh A."/>
            <person name="Seah K."/>
            <person name="Emmerich C."/>
        </authorList>
    </citation>
    <scope>NUCLEOTIDE SEQUENCE</scope>
    <source>
        <strain evidence="1">ATCC30299</strain>
    </source>
</reference>
<comment type="caution">
    <text evidence="1">The sequence shown here is derived from an EMBL/GenBank/DDBJ whole genome shotgun (WGS) entry which is preliminary data.</text>
</comment>
<evidence type="ECO:0000313" key="2">
    <source>
        <dbReference type="Proteomes" id="UP001162131"/>
    </source>
</evidence>